<comment type="caution">
    <text evidence="3">The sequence shown here is derived from an EMBL/GenBank/DDBJ whole genome shotgun (WGS) entry which is preliminary data.</text>
</comment>
<evidence type="ECO:0000313" key="3">
    <source>
        <dbReference type="EMBL" id="PAV65811.1"/>
    </source>
</evidence>
<sequence length="250" mass="26291">MIKMGSGSQKDRVHRQAVQDWAKSASASAYDNSGVPTSMPTLISDEELNTMGLVMPENVMMSTGCMPGIDGFDGIDGIDGMDGIDAESSPPQTYEEQIVGKSEDDKDEKNCYICPADHQESGTPGMPGEMGPQGPPGEDGRIGAMGLKGEDAEVAMPMKGMRGQPGPMGPMGDVGNPGNDGPIGEQGVPGGPEGLAGAEGDAGPIGKPGEAANNQEELGQRNNYSVENGEEQGKQFDMFWRRFVKRLRLL</sequence>
<dbReference type="Pfam" id="PF01391">
    <property type="entry name" value="Collagen"/>
    <property type="match status" value="1"/>
</dbReference>
<feature type="region of interest" description="Disordered" evidence="2">
    <location>
        <begin position="118"/>
        <end position="137"/>
    </location>
</feature>
<dbReference type="AlphaFoldDB" id="A0A2A2JVU9"/>
<feature type="compositionally biased region" description="Polar residues" evidence="2">
    <location>
        <begin position="212"/>
        <end position="226"/>
    </location>
</feature>
<feature type="region of interest" description="Disordered" evidence="2">
    <location>
        <begin position="79"/>
        <end position="108"/>
    </location>
</feature>
<protein>
    <recommendedName>
        <fullName evidence="5">Nematode cuticle collagen N-terminal domain-containing protein</fullName>
    </recommendedName>
</protein>
<proteinExistence type="predicted"/>
<name>A0A2A2JVU9_9BILA</name>
<feature type="compositionally biased region" description="Polar residues" evidence="2">
    <location>
        <begin position="25"/>
        <end position="38"/>
    </location>
</feature>
<gene>
    <name evidence="3" type="ORF">WR25_00980</name>
</gene>
<feature type="compositionally biased region" description="Low complexity" evidence="2">
    <location>
        <begin position="122"/>
        <end position="132"/>
    </location>
</feature>
<evidence type="ECO:0000313" key="4">
    <source>
        <dbReference type="Proteomes" id="UP000218231"/>
    </source>
</evidence>
<feature type="region of interest" description="Disordered" evidence="2">
    <location>
        <begin position="176"/>
        <end position="230"/>
    </location>
</feature>
<evidence type="ECO:0000256" key="1">
    <source>
        <dbReference type="ARBA" id="ARBA00022737"/>
    </source>
</evidence>
<feature type="region of interest" description="Disordered" evidence="2">
    <location>
        <begin position="1"/>
        <end position="38"/>
    </location>
</feature>
<keyword evidence="1" id="KW-0677">Repeat</keyword>
<evidence type="ECO:0000256" key="2">
    <source>
        <dbReference type="SAM" id="MobiDB-lite"/>
    </source>
</evidence>
<dbReference type="PANTHER" id="PTHR24637">
    <property type="entry name" value="COLLAGEN"/>
    <property type="match status" value="1"/>
</dbReference>
<accession>A0A2A2JVU9</accession>
<keyword evidence="4" id="KW-1185">Reference proteome</keyword>
<dbReference type="STRING" id="2018661.A0A2A2JVU9"/>
<dbReference type="InterPro" id="IPR008160">
    <property type="entry name" value="Collagen"/>
</dbReference>
<feature type="compositionally biased region" description="Low complexity" evidence="2">
    <location>
        <begin position="195"/>
        <end position="204"/>
    </location>
</feature>
<organism evidence="3 4">
    <name type="scientific">Diploscapter pachys</name>
    <dbReference type="NCBI Taxonomy" id="2018661"/>
    <lineage>
        <taxon>Eukaryota</taxon>
        <taxon>Metazoa</taxon>
        <taxon>Ecdysozoa</taxon>
        <taxon>Nematoda</taxon>
        <taxon>Chromadorea</taxon>
        <taxon>Rhabditida</taxon>
        <taxon>Rhabditina</taxon>
        <taxon>Rhabditomorpha</taxon>
        <taxon>Rhabditoidea</taxon>
        <taxon>Rhabditidae</taxon>
        <taxon>Diploscapter</taxon>
    </lineage>
</organism>
<dbReference type="EMBL" id="LIAE01010193">
    <property type="protein sequence ID" value="PAV65811.1"/>
    <property type="molecule type" value="Genomic_DNA"/>
</dbReference>
<reference evidence="3 4" key="1">
    <citation type="journal article" date="2017" name="Curr. Biol.">
        <title>Genome architecture and evolution of a unichromosomal asexual nematode.</title>
        <authorList>
            <person name="Fradin H."/>
            <person name="Zegar C."/>
            <person name="Gutwein M."/>
            <person name="Lucas J."/>
            <person name="Kovtun M."/>
            <person name="Corcoran D."/>
            <person name="Baugh L.R."/>
            <person name="Kiontke K."/>
            <person name="Gunsalus K."/>
            <person name="Fitch D.H."/>
            <person name="Piano F."/>
        </authorList>
    </citation>
    <scope>NUCLEOTIDE SEQUENCE [LARGE SCALE GENOMIC DNA]</scope>
    <source>
        <strain evidence="3">PF1309</strain>
    </source>
</reference>
<dbReference type="PANTHER" id="PTHR24637:SF421">
    <property type="entry name" value="CUTICLE COLLAGEN DPY-2"/>
    <property type="match status" value="1"/>
</dbReference>
<dbReference type="Proteomes" id="UP000218231">
    <property type="component" value="Unassembled WGS sequence"/>
</dbReference>
<evidence type="ECO:0008006" key="5">
    <source>
        <dbReference type="Google" id="ProtNLM"/>
    </source>
</evidence>